<dbReference type="EMBL" id="BJYG01000002">
    <property type="protein sequence ID" value="GEN62001.1"/>
    <property type="molecule type" value="Genomic_DNA"/>
</dbReference>
<proteinExistence type="inferred from homology"/>
<dbReference type="PANTHER" id="PTHR11049">
    <property type="entry name" value="ACYL COENZYME A THIOESTER HYDROLASE"/>
    <property type="match status" value="1"/>
</dbReference>
<evidence type="ECO:0000313" key="5">
    <source>
        <dbReference type="EMBL" id="GEN62001.1"/>
    </source>
</evidence>
<name>A0A511XGH4_9PROT</name>
<protein>
    <submittedName>
        <fullName evidence="5">Acyl-CoA thioesterase</fullName>
    </submittedName>
</protein>
<dbReference type="GO" id="GO:0052816">
    <property type="term" value="F:long-chain fatty acyl-CoA hydrolase activity"/>
    <property type="evidence" value="ECO:0007669"/>
    <property type="project" value="TreeGrafter"/>
</dbReference>
<dbReference type="CDD" id="cd03442">
    <property type="entry name" value="BFIT_BACH"/>
    <property type="match status" value="1"/>
</dbReference>
<feature type="domain" description="HotDog ACOT-type" evidence="4">
    <location>
        <begin position="9"/>
        <end position="121"/>
    </location>
</feature>
<accession>A0A511XGH4</accession>
<dbReference type="GO" id="GO:0009062">
    <property type="term" value="P:fatty acid catabolic process"/>
    <property type="evidence" value="ECO:0007669"/>
    <property type="project" value="TreeGrafter"/>
</dbReference>
<dbReference type="InterPro" id="IPR029069">
    <property type="entry name" value="HotDog_dom_sf"/>
</dbReference>
<keyword evidence="6" id="KW-1185">Reference proteome</keyword>
<dbReference type="InterPro" id="IPR033120">
    <property type="entry name" value="HOTDOG_ACOT"/>
</dbReference>
<comment type="similarity">
    <text evidence="1">Belongs to the acyl coenzyme A hydrolase family.</text>
</comment>
<evidence type="ECO:0000256" key="2">
    <source>
        <dbReference type="ARBA" id="ARBA00022801"/>
    </source>
</evidence>
<dbReference type="PROSITE" id="PS51770">
    <property type="entry name" value="HOTDOG_ACOT"/>
    <property type="match status" value="1"/>
</dbReference>
<dbReference type="GO" id="GO:0005829">
    <property type="term" value="C:cytosol"/>
    <property type="evidence" value="ECO:0007669"/>
    <property type="project" value="TreeGrafter"/>
</dbReference>
<gene>
    <name evidence="5" type="ORF">AOE01nite_02250</name>
</gene>
<dbReference type="AlphaFoldDB" id="A0A511XGH4"/>
<dbReference type="InterPro" id="IPR006683">
    <property type="entry name" value="Thioestr_dom"/>
</dbReference>
<dbReference type="RefSeq" id="WP_146885128.1">
    <property type="nucleotide sequence ID" value="NZ_BJYG01000002.1"/>
</dbReference>
<sequence length="141" mass="15131">MLDNQPVQPSGHLTIRVIAMPGNTNAAGDVFGGWVMSQMDLAAGSAAGTRARTKTVTVAIDGVSFLAPMTVGDELSVYTNIARVGRTSMTIEVEAWRRVRQSKETQLVTRGRFIFVALDENNRPVTIPPENLVSEEGSEAG</sequence>
<dbReference type="Proteomes" id="UP000321746">
    <property type="component" value="Unassembled WGS sequence"/>
</dbReference>
<keyword evidence="2 3" id="KW-0378">Hydrolase</keyword>
<evidence type="ECO:0000256" key="3">
    <source>
        <dbReference type="PROSITE-ProRule" id="PRU01106"/>
    </source>
</evidence>
<dbReference type="GO" id="GO:0006637">
    <property type="term" value="P:acyl-CoA metabolic process"/>
    <property type="evidence" value="ECO:0007669"/>
    <property type="project" value="TreeGrafter"/>
</dbReference>
<reference evidence="5 6" key="1">
    <citation type="submission" date="2019-07" db="EMBL/GenBank/DDBJ databases">
        <title>Whole genome shotgun sequence of Acetobacter oeni NBRC 105207.</title>
        <authorList>
            <person name="Hosoyama A."/>
            <person name="Uohara A."/>
            <person name="Ohji S."/>
            <person name="Ichikawa N."/>
        </authorList>
    </citation>
    <scope>NUCLEOTIDE SEQUENCE [LARGE SCALE GENOMIC DNA]</scope>
    <source>
        <strain evidence="5 6">NBRC 105207</strain>
    </source>
</reference>
<dbReference type="Gene3D" id="3.10.129.10">
    <property type="entry name" value="Hotdog Thioesterase"/>
    <property type="match status" value="1"/>
</dbReference>
<evidence type="ECO:0000259" key="4">
    <source>
        <dbReference type="PROSITE" id="PS51770"/>
    </source>
</evidence>
<evidence type="ECO:0000256" key="1">
    <source>
        <dbReference type="ARBA" id="ARBA00010458"/>
    </source>
</evidence>
<dbReference type="SUPFAM" id="SSF54637">
    <property type="entry name" value="Thioesterase/thiol ester dehydrase-isomerase"/>
    <property type="match status" value="1"/>
</dbReference>
<organism evidence="5 6">
    <name type="scientific">Acetobacter oeni</name>
    <dbReference type="NCBI Taxonomy" id="304077"/>
    <lineage>
        <taxon>Bacteria</taxon>
        <taxon>Pseudomonadati</taxon>
        <taxon>Pseudomonadota</taxon>
        <taxon>Alphaproteobacteria</taxon>
        <taxon>Acetobacterales</taxon>
        <taxon>Acetobacteraceae</taxon>
        <taxon>Acetobacter</taxon>
    </lineage>
</organism>
<comment type="caution">
    <text evidence="5">The sequence shown here is derived from an EMBL/GenBank/DDBJ whole genome shotgun (WGS) entry which is preliminary data.</text>
</comment>
<evidence type="ECO:0000313" key="6">
    <source>
        <dbReference type="Proteomes" id="UP000321746"/>
    </source>
</evidence>
<dbReference type="InterPro" id="IPR040170">
    <property type="entry name" value="Cytosol_ACT"/>
</dbReference>
<dbReference type="Pfam" id="PF03061">
    <property type="entry name" value="4HBT"/>
    <property type="match status" value="1"/>
</dbReference>
<dbReference type="OrthoDB" id="9801856at2"/>
<dbReference type="PANTHER" id="PTHR11049:SF5">
    <property type="entry name" value="ACYL-COA THIOESTER HYDROLASE YCIA"/>
    <property type="match status" value="1"/>
</dbReference>